<dbReference type="Proteomes" id="UP000663760">
    <property type="component" value="Chromosome 4"/>
</dbReference>
<reference evidence="2" key="1">
    <citation type="submission" date="2020-02" db="EMBL/GenBank/DDBJ databases">
        <authorList>
            <person name="Scholz U."/>
            <person name="Mascher M."/>
            <person name="Fiebig A."/>
        </authorList>
    </citation>
    <scope>NUCLEOTIDE SEQUENCE</scope>
</reference>
<organism evidence="2 3">
    <name type="scientific">Spirodela intermedia</name>
    <name type="common">Intermediate duckweed</name>
    <dbReference type="NCBI Taxonomy" id="51605"/>
    <lineage>
        <taxon>Eukaryota</taxon>
        <taxon>Viridiplantae</taxon>
        <taxon>Streptophyta</taxon>
        <taxon>Embryophyta</taxon>
        <taxon>Tracheophyta</taxon>
        <taxon>Spermatophyta</taxon>
        <taxon>Magnoliopsida</taxon>
        <taxon>Liliopsida</taxon>
        <taxon>Araceae</taxon>
        <taxon>Lemnoideae</taxon>
        <taxon>Spirodela</taxon>
    </lineage>
</organism>
<dbReference type="OrthoDB" id="298344at2759"/>
<keyword evidence="3" id="KW-1185">Reference proteome</keyword>
<evidence type="ECO:0000313" key="3">
    <source>
        <dbReference type="Proteomes" id="UP000663760"/>
    </source>
</evidence>
<dbReference type="PANTHER" id="PTHR34194:SF2">
    <property type="entry name" value="F14J8.16 PROTEIN"/>
    <property type="match status" value="1"/>
</dbReference>
<accession>A0A7I8KAX7</accession>
<evidence type="ECO:0000256" key="1">
    <source>
        <dbReference type="SAM" id="MobiDB-lite"/>
    </source>
</evidence>
<feature type="compositionally biased region" description="Acidic residues" evidence="1">
    <location>
        <begin position="58"/>
        <end position="68"/>
    </location>
</feature>
<evidence type="ECO:0000313" key="2">
    <source>
        <dbReference type="EMBL" id="CAA7394374.1"/>
    </source>
</evidence>
<dbReference type="EMBL" id="LR746267">
    <property type="protein sequence ID" value="CAA7394374.1"/>
    <property type="molecule type" value="Genomic_DNA"/>
</dbReference>
<dbReference type="PANTHER" id="PTHR34194">
    <property type="entry name" value="F14J8.16 PROTEIN"/>
    <property type="match status" value="1"/>
</dbReference>
<feature type="region of interest" description="Disordered" evidence="1">
    <location>
        <begin position="57"/>
        <end position="79"/>
    </location>
</feature>
<gene>
    <name evidence="2" type="ORF">SI8410_04005035</name>
</gene>
<proteinExistence type="predicted"/>
<protein>
    <submittedName>
        <fullName evidence="2">Uncharacterized protein</fullName>
    </submittedName>
</protein>
<sequence>MRRTLNADESRESLMTEGEDNNCESDIDRAYRIFLDHLKEDGRSYVFEMSPNFVKYEQEEDSCSDDSDEMHGDPETYPRDSVCKEKATYRLSGRGILKHLKLKKTTIDPCYEVFLRHVQVRGGSMLLKLDNGIAVKYDEQIETPTTSITTEATPIPAKDSELKCKPSIFYDSFASVFEDNEARSENRRCSKKSYFRKRLETISGKPFDRDDFEHLFNEVSTSKPIKRDKQLRGAIKTYETKEMGKSYFDHLPDFANQITTACCDVQRFKQLRGFFFWLKNLCHDGSFRPWLDESFNSCAYCR</sequence>
<feature type="compositionally biased region" description="Basic and acidic residues" evidence="1">
    <location>
        <begin position="1"/>
        <end position="14"/>
    </location>
</feature>
<feature type="region of interest" description="Disordered" evidence="1">
    <location>
        <begin position="1"/>
        <end position="21"/>
    </location>
</feature>
<name>A0A7I8KAX7_SPIIN</name>
<feature type="compositionally biased region" description="Basic and acidic residues" evidence="1">
    <location>
        <begin position="69"/>
        <end position="79"/>
    </location>
</feature>
<dbReference type="AlphaFoldDB" id="A0A7I8KAX7"/>